<feature type="non-terminal residue" evidence="2">
    <location>
        <position position="1"/>
    </location>
</feature>
<comment type="caution">
    <text evidence="2">The sequence shown here is derived from an EMBL/GenBank/DDBJ whole genome shotgun (WGS) entry which is preliminary data.</text>
</comment>
<feature type="compositionally biased region" description="Polar residues" evidence="1">
    <location>
        <begin position="64"/>
        <end position="73"/>
    </location>
</feature>
<name>A0A9P4UYZ8_9PLEO</name>
<dbReference type="EMBL" id="ML996214">
    <property type="protein sequence ID" value="KAF2730591.1"/>
    <property type="molecule type" value="Genomic_DNA"/>
</dbReference>
<feature type="region of interest" description="Disordered" evidence="1">
    <location>
        <begin position="195"/>
        <end position="226"/>
    </location>
</feature>
<evidence type="ECO:0000256" key="1">
    <source>
        <dbReference type="SAM" id="MobiDB-lite"/>
    </source>
</evidence>
<feature type="compositionally biased region" description="Polar residues" evidence="1">
    <location>
        <begin position="133"/>
        <end position="144"/>
    </location>
</feature>
<feature type="region of interest" description="Disordered" evidence="1">
    <location>
        <begin position="1"/>
        <end position="111"/>
    </location>
</feature>
<feature type="compositionally biased region" description="Polar residues" evidence="1">
    <location>
        <begin position="95"/>
        <end position="108"/>
    </location>
</feature>
<feature type="compositionally biased region" description="Basic and acidic residues" evidence="1">
    <location>
        <begin position="195"/>
        <end position="219"/>
    </location>
</feature>
<dbReference type="AlphaFoldDB" id="A0A9P4UYZ8"/>
<feature type="region of interest" description="Disordered" evidence="1">
    <location>
        <begin position="123"/>
        <end position="144"/>
    </location>
</feature>
<keyword evidence="3" id="KW-1185">Reference proteome</keyword>
<protein>
    <submittedName>
        <fullName evidence="2">Uncharacterized protein</fullName>
    </submittedName>
</protein>
<sequence length="226" mass="25209">MRLTYSSNGRPHKSKELGRELKIETIPVSELPAKSPEKDKKVTTTSGSSPTKKEKRASVDTRETSSPAQSNEDPNAASEWIEKVMATPTLEPTEGTVSAPTSPISAQFTTPTPALMPAAAINPVKRPAPVEPSSASNKRSKANLSIDVQIQETLKRIKQARASREAIKDRQSAIDRRLEPYQRRMQEQLDKLQKEVEAEEAAHLEDESRLQHSMDMLRELEEEEEN</sequence>
<evidence type="ECO:0000313" key="2">
    <source>
        <dbReference type="EMBL" id="KAF2730591.1"/>
    </source>
</evidence>
<accession>A0A9P4UYZ8</accession>
<gene>
    <name evidence="2" type="ORF">EJ04DRAFT_515171</name>
</gene>
<dbReference type="Proteomes" id="UP000799444">
    <property type="component" value="Unassembled WGS sequence"/>
</dbReference>
<proteinExistence type="predicted"/>
<organism evidence="2 3">
    <name type="scientific">Polyplosphaeria fusca</name>
    <dbReference type="NCBI Taxonomy" id="682080"/>
    <lineage>
        <taxon>Eukaryota</taxon>
        <taxon>Fungi</taxon>
        <taxon>Dikarya</taxon>
        <taxon>Ascomycota</taxon>
        <taxon>Pezizomycotina</taxon>
        <taxon>Dothideomycetes</taxon>
        <taxon>Pleosporomycetidae</taxon>
        <taxon>Pleosporales</taxon>
        <taxon>Tetraplosphaeriaceae</taxon>
        <taxon>Polyplosphaeria</taxon>
    </lineage>
</organism>
<evidence type="ECO:0000313" key="3">
    <source>
        <dbReference type="Proteomes" id="UP000799444"/>
    </source>
</evidence>
<feature type="compositionally biased region" description="Basic and acidic residues" evidence="1">
    <location>
        <begin position="14"/>
        <end position="23"/>
    </location>
</feature>
<reference evidence="2" key="1">
    <citation type="journal article" date="2020" name="Stud. Mycol.">
        <title>101 Dothideomycetes genomes: a test case for predicting lifestyles and emergence of pathogens.</title>
        <authorList>
            <person name="Haridas S."/>
            <person name="Albert R."/>
            <person name="Binder M."/>
            <person name="Bloem J."/>
            <person name="Labutti K."/>
            <person name="Salamov A."/>
            <person name="Andreopoulos B."/>
            <person name="Baker S."/>
            <person name="Barry K."/>
            <person name="Bills G."/>
            <person name="Bluhm B."/>
            <person name="Cannon C."/>
            <person name="Castanera R."/>
            <person name="Culley D."/>
            <person name="Daum C."/>
            <person name="Ezra D."/>
            <person name="Gonzalez J."/>
            <person name="Henrissat B."/>
            <person name="Kuo A."/>
            <person name="Liang C."/>
            <person name="Lipzen A."/>
            <person name="Lutzoni F."/>
            <person name="Magnuson J."/>
            <person name="Mondo S."/>
            <person name="Nolan M."/>
            <person name="Ohm R."/>
            <person name="Pangilinan J."/>
            <person name="Park H.-J."/>
            <person name="Ramirez L."/>
            <person name="Alfaro M."/>
            <person name="Sun H."/>
            <person name="Tritt A."/>
            <person name="Yoshinaga Y."/>
            <person name="Zwiers L.-H."/>
            <person name="Turgeon B."/>
            <person name="Goodwin S."/>
            <person name="Spatafora J."/>
            <person name="Crous P."/>
            <person name="Grigoriev I."/>
        </authorList>
    </citation>
    <scope>NUCLEOTIDE SEQUENCE</scope>
    <source>
        <strain evidence="2">CBS 125425</strain>
    </source>
</reference>